<reference evidence="1 2" key="1">
    <citation type="journal article" date="2009" name="Proc. Natl. Acad. Sci. U.S.A.">
        <title>Hamiltonella defensa, genome evolution of protective bacterial endosymbiont from pathogenic ancestors.</title>
        <authorList>
            <person name="Degnan P.H."/>
            <person name="Yu Y."/>
            <person name="Sisneros N."/>
            <person name="Wing R.A."/>
            <person name="Moran N.A."/>
        </authorList>
    </citation>
    <scope>NUCLEOTIDE SEQUENCE [LARGE SCALE GENOMIC DNA]</scope>
    <source>
        <strain evidence="2">5AT</strain>
    </source>
</reference>
<gene>
    <name evidence="1" type="ordered locus">HDEF_2218</name>
</gene>
<sequence length="31" mass="3524">MRAYLELKKKGSGLAIYDKNCPDNIPLKTSR</sequence>
<name>C4K8A8_HAMD5</name>
<accession>C4K8A8</accession>
<dbReference type="AlphaFoldDB" id="C4K8A8"/>
<evidence type="ECO:0000313" key="2">
    <source>
        <dbReference type="Proteomes" id="UP000002334"/>
    </source>
</evidence>
<dbReference type="EMBL" id="CP001277">
    <property type="protein sequence ID" value="ACQ68764.1"/>
    <property type="molecule type" value="Genomic_DNA"/>
</dbReference>
<protein>
    <submittedName>
        <fullName evidence="1">Uncharacterized protein</fullName>
    </submittedName>
</protein>
<dbReference type="Proteomes" id="UP000002334">
    <property type="component" value="Chromosome"/>
</dbReference>
<keyword evidence="2" id="KW-1185">Reference proteome</keyword>
<evidence type="ECO:0000313" key="1">
    <source>
        <dbReference type="EMBL" id="ACQ68764.1"/>
    </source>
</evidence>
<dbReference type="HOGENOM" id="CLU_3396878_0_0_6"/>
<proteinExistence type="predicted"/>
<organism evidence="1 2">
    <name type="scientific">Hamiltonella defensa subsp. Acyrthosiphon pisum (strain 5AT)</name>
    <dbReference type="NCBI Taxonomy" id="572265"/>
    <lineage>
        <taxon>Bacteria</taxon>
        <taxon>Pseudomonadati</taxon>
        <taxon>Pseudomonadota</taxon>
        <taxon>Gammaproteobacteria</taxon>
        <taxon>Enterobacterales</taxon>
        <taxon>Enterobacteriaceae</taxon>
        <taxon>aphid secondary symbionts</taxon>
        <taxon>Candidatus Williamhamiltonella</taxon>
    </lineage>
</organism>
<dbReference type="KEGG" id="hde:HDEF_2218"/>